<dbReference type="InterPro" id="IPR036938">
    <property type="entry name" value="PAP2/HPO_sf"/>
</dbReference>
<reference evidence="9" key="1">
    <citation type="journal article" date="2019" name="Int. J. Syst. Evol. Microbiol.">
        <title>The Global Catalogue of Microorganisms (GCM) 10K type strain sequencing project: providing services to taxonomists for standard genome sequencing and annotation.</title>
        <authorList>
            <consortium name="The Broad Institute Genomics Platform"/>
            <consortium name="The Broad Institute Genome Sequencing Center for Infectious Disease"/>
            <person name="Wu L."/>
            <person name="Ma J."/>
        </authorList>
    </citation>
    <scope>NUCLEOTIDE SEQUENCE [LARGE SCALE GENOMIC DNA]</scope>
    <source>
        <strain evidence="9">CGMCC 4.7237</strain>
    </source>
</reference>
<evidence type="ECO:0000313" key="9">
    <source>
        <dbReference type="Proteomes" id="UP001595765"/>
    </source>
</evidence>
<keyword evidence="2" id="KW-1003">Cell membrane</keyword>
<keyword evidence="3" id="KW-0812">Transmembrane</keyword>
<dbReference type="Pfam" id="PF01569">
    <property type="entry name" value="PAP2"/>
    <property type="match status" value="1"/>
</dbReference>
<keyword evidence="9" id="KW-1185">Reference proteome</keyword>
<gene>
    <name evidence="8" type="ORF">ACFO3J_15365</name>
</gene>
<evidence type="ECO:0000256" key="4">
    <source>
        <dbReference type="ARBA" id="ARBA00022801"/>
    </source>
</evidence>
<protein>
    <submittedName>
        <fullName evidence="8">Phosphatase PAP2 family protein</fullName>
    </submittedName>
</protein>
<proteinExistence type="predicted"/>
<comment type="caution">
    <text evidence="8">The sequence shown here is derived from an EMBL/GenBank/DDBJ whole genome shotgun (WGS) entry which is preliminary data.</text>
</comment>
<feature type="domain" description="Phosphatidic acid phosphatase type 2/haloperoxidase" evidence="7">
    <location>
        <begin position="64"/>
        <end position="168"/>
    </location>
</feature>
<organism evidence="8 9">
    <name type="scientific">Streptomyces polygonati</name>
    <dbReference type="NCBI Taxonomy" id="1617087"/>
    <lineage>
        <taxon>Bacteria</taxon>
        <taxon>Bacillati</taxon>
        <taxon>Actinomycetota</taxon>
        <taxon>Actinomycetes</taxon>
        <taxon>Kitasatosporales</taxon>
        <taxon>Streptomycetaceae</taxon>
        <taxon>Streptomyces</taxon>
    </lineage>
</organism>
<dbReference type="InterPro" id="IPR000326">
    <property type="entry name" value="PAP2/HPO"/>
</dbReference>
<dbReference type="RefSeq" id="WP_386429944.1">
    <property type="nucleotide sequence ID" value="NZ_JBHSBB010000010.1"/>
</dbReference>
<comment type="subcellular location">
    <subcellularLocation>
        <location evidence="1">Cell membrane</location>
        <topology evidence="1">Multi-pass membrane protein</topology>
    </subcellularLocation>
</comment>
<keyword evidence="6" id="KW-0472">Membrane</keyword>
<keyword evidence="4" id="KW-0378">Hydrolase</keyword>
<dbReference type="EMBL" id="JBHSBB010000010">
    <property type="protein sequence ID" value="MFC4032857.1"/>
    <property type="molecule type" value="Genomic_DNA"/>
</dbReference>
<dbReference type="Gene3D" id="1.20.144.10">
    <property type="entry name" value="Phosphatidic acid phosphatase type 2/haloperoxidase"/>
    <property type="match status" value="1"/>
</dbReference>
<evidence type="ECO:0000256" key="1">
    <source>
        <dbReference type="ARBA" id="ARBA00004651"/>
    </source>
</evidence>
<evidence type="ECO:0000256" key="3">
    <source>
        <dbReference type="ARBA" id="ARBA00022692"/>
    </source>
</evidence>
<dbReference type="SUPFAM" id="SSF48317">
    <property type="entry name" value="Acid phosphatase/Vanadium-dependent haloperoxidase"/>
    <property type="match status" value="1"/>
</dbReference>
<evidence type="ECO:0000256" key="5">
    <source>
        <dbReference type="ARBA" id="ARBA00022989"/>
    </source>
</evidence>
<accession>A0ABV8HLE1</accession>
<sequence>MRYPDSAVARRADHHLLTALRRCGTHPDVAAAARGLSWAGEHGAVWLLAGLAGAGADPARRRAWLRATALVAASHATSMAVKRVVRRPRPDLPGPAPLVRTAGRHSFPSSHAASSAAAAIAFGALLPRGPFPPLAAAICVSRLVVGVHYPTDVAFGALLGGAMARLGRRWALAGVRDD</sequence>
<evidence type="ECO:0000256" key="6">
    <source>
        <dbReference type="ARBA" id="ARBA00023136"/>
    </source>
</evidence>
<dbReference type="Proteomes" id="UP001595765">
    <property type="component" value="Unassembled WGS sequence"/>
</dbReference>
<dbReference type="PANTHER" id="PTHR14969:SF62">
    <property type="entry name" value="DECAPRENYLPHOSPHORYL-5-PHOSPHORIBOSE PHOSPHATASE RV3807C-RELATED"/>
    <property type="match status" value="1"/>
</dbReference>
<dbReference type="PANTHER" id="PTHR14969">
    <property type="entry name" value="SPHINGOSINE-1-PHOSPHATE PHOSPHOHYDROLASE"/>
    <property type="match status" value="1"/>
</dbReference>
<evidence type="ECO:0000256" key="2">
    <source>
        <dbReference type="ARBA" id="ARBA00022475"/>
    </source>
</evidence>
<evidence type="ECO:0000313" key="8">
    <source>
        <dbReference type="EMBL" id="MFC4032857.1"/>
    </source>
</evidence>
<keyword evidence="5" id="KW-1133">Transmembrane helix</keyword>
<evidence type="ECO:0000259" key="7">
    <source>
        <dbReference type="SMART" id="SM00014"/>
    </source>
</evidence>
<dbReference type="CDD" id="cd01610">
    <property type="entry name" value="PAP2_like"/>
    <property type="match status" value="1"/>
</dbReference>
<name>A0ABV8HLE1_9ACTN</name>
<dbReference type="SMART" id="SM00014">
    <property type="entry name" value="acidPPc"/>
    <property type="match status" value="1"/>
</dbReference>